<keyword evidence="2" id="KW-0805">Transcription regulation</keyword>
<dbReference type="FunFam" id="1.10.10.10:FF:000001">
    <property type="entry name" value="LysR family transcriptional regulator"/>
    <property type="match status" value="1"/>
</dbReference>
<sequence>MEKNQLLYAVTVAKCQNFTKAAEVLSISQPSLSNQIIKLENELHVHLFERNHHTVTLTEAGTAFVYYANTLLSNWKELELLMHDYSSLKKGAIRIGATPIMEIFNIPTLLANFQKQYPHISITLLQTGSSALLTALKNKEIDVAFIIASDSTPEIADNDFNFIKLREDLLCAIMSPKNHLSTNKTINVASLSSEKLILPTGTNTLQKVIKKYFDSHNIPFKTTYCCDQTEAALAFASENLGVYFGTENIARCHGYNDLVCIPLNPPLYRSFSLVTTQKLQFHPTLKNFVQFAHKKIVSNK</sequence>
<keyword evidence="3" id="KW-0238">DNA-binding</keyword>
<organism evidence="6">
    <name type="scientific">bioreactor metagenome</name>
    <dbReference type="NCBI Taxonomy" id="1076179"/>
    <lineage>
        <taxon>unclassified sequences</taxon>
        <taxon>metagenomes</taxon>
        <taxon>ecological metagenomes</taxon>
    </lineage>
</organism>
<reference evidence="6" key="1">
    <citation type="submission" date="2019-08" db="EMBL/GenBank/DDBJ databases">
        <authorList>
            <person name="Kucharzyk K."/>
            <person name="Murdoch R.W."/>
            <person name="Higgins S."/>
            <person name="Loffler F."/>
        </authorList>
    </citation>
    <scope>NUCLEOTIDE SEQUENCE</scope>
</reference>
<evidence type="ECO:0000256" key="3">
    <source>
        <dbReference type="ARBA" id="ARBA00023125"/>
    </source>
</evidence>
<dbReference type="InterPro" id="IPR036390">
    <property type="entry name" value="WH_DNA-bd_sf"/>
</dbReference>
<evidence type="ECO:0000256" key="2">
    <source>
        <dbReference type="ARBA" id="ARBA00023015"/>
    </source>
</evidence>
<gene>
    <name evidence="6" type="primary">cynR_4</name>
    <name evidence="6" type="ORF">SDC9_32518</name>
</gene>
<dbReference type="PANTHER" id="PTHR30419">
    <property type="entry name" value="HTH-TYPE TRANSCRIPTIONAL REGULATOR YBHD"/>
    <property type="match status" value="1"/>
</dbReference>
<accession>A0A644V5C7</accession>
<feature type="domain" description="HTH lysR-type" evidence="5">
    <location>
        <begin position="1"/>
        <end position="58"/>
    </location>
</feature>
<dbReference type="Gene3D" id="3.40.190.290">
    <property type="match status" value="1"/>
</dbReference>
<evidence type="ECO:0000256" key="1">
    <source>
        <dbReference type="ARBA" id="ARBA00009437"/>
    </source>
</evidence>
<dbReference type="CDD" id="cd05466">
    <property type="entry name" value="PBP2_LTTR_substrate"/>
    <property type="match status" value="1"/>
</dbReference>
<name>A0A644V5C7_9ZZZZ</name>
<dbReference type="GO" id="GO:0005829">
    <property type="term" value="C:cytosol"/>
    <property type="evidence" value="ECO:0007669"/>
    <property type="project" value="TreeGrafter"/>
</dbReference>
<dbReference type="InterPro" id="IPR036388">
    <property type="entry name" value="WH-like_DNA-bd_sf"/>
</dbReference>
<proteinExistence type="inferred from homology"/>
<dbReference type="GO" id="GO:0003700">
    <property type="term" value="F:DNA-binding transcription factor activity"/>
    <property type="evidence" value="ECO:0007669"/>
    <property type="project" value="InterPro"/>
</dbReference>
<dbReference type="PANTHER" id="PTHR30419:SF8">
    <property type="entry name" value="NITROGEN ASSIMILATION TRANSCRIPTIONAL ACTIVATOR-RELATED"/>
    <property type="match status" value="1"/>
</dbReference>
<dbReference type="SUPFAM" id="SSF53850">
    <property type="entry name" value="Periplasmic binding protein-like II"/>
    <property type="match status" value="1"/>
</dbReference>
<evidence type="ECO:0000256" key="4">
    <source>
        <dbReference type="ARBA" id="ARBA00023163"/>
    </source>
</evidence>
<dbReference type="EMBL" id="VSSQ01000223">
    <property type="protein sequence ID" value="MPL86536.1"/>
    <property type="molecule type" value="Genomic_DNA"/>
</dbReference>
<protein>
    <submittedName>
        <fullName evidence="6">HTH-type transcriptional regulator CynR</fullName>
    </submittedName>
</protein>
<dbReference type="SUPFAM" id="SSF46785">
    <property type="entry name" value="Winged helix' DNA-binding domain"/>
    <property type="match status" value="1"/>
</dbReference>
<dbReference type="PRINTS" id="PR00039">
    <property type="entry name" value="HTHLYSR"/>
</dbReference>
<keyword evidence="4" id="KW-0804">Transcription</keyword>
<dbReference type="Pfam" id="PF03466">
    <property type="entry name" value="LysR_substrate"/>
    <property type="match status" value="1"/>
</dbReference>
<dbReference type="InterPro" id="IPR050950">
    <property type="entry name" value="HTH-type_LysR_regulators"/>
</dbReference>
<evidence type="ECO:0000313" key="6">
    <source>
        <dbReference type="EMBL" id="MPL86536.1"/>
    </source>
</evidence>
<evidence type="ECO:0000259" key="5">
    <source>
        <dbReference type="PROSITE" id="PS50931"/>
    </source>
</evidence>
<dbReference type="InterPro" id="IPR000847">
    <property type="entry name" value="LysR_HTH_N"/>
</dbReference>
<dbReference type="PROSITE" id="PS50931">
    <property type="entry name" value="HTH_LYSR"/>
    <property type="match status" value="1"/>
</dbReference>
<comment type="caution">
    <text evidence="6">The sequence shown here is derived from an EMBL/GenBank/DDBJ whole genome shotgun (WGS) entry which is preliminary data.</text>
</comment>
<dbReference type="Gene3D" id="1.10.10.10">
    <property type="entry name" value="Winged helix-like DNA-binding domain superfamily/Winged helix DNA-binding domain"/>
    <property type="match status" value="1"/>
</dbReference>
<dbReference type="Pfam" id="PF00126">
    <property type="entry name" value="HTH_1"/>
    <property type="match status" value="1"/>
</dbReference>
<dbReference type="InterPro" id="IPR005119">
    <property type="entry name" value="LysR_subst-bd"/>
</dbReference>
<dbReference type="AlphaFoldDB" id="A0A644V5C7"/>
<dbReference type="GO" id="GO:0003677">
    <property type="term" value="F:DNA binding"/>
    <property type="evidence" value="ECO:0007669"/>
    <property type="project" value="UniProtKB-KW"/>
</dbReference>
<comment type="similarity">
    <text evidence="1">Belongs to the LysR transcriptional regulatory family.</text>
</comment>